<accession>A0A2V3IPJ5</accession>
<keyword evidence="2" id="KW-0489">Methyltransferase</keyword>
<dbReference type="AlphaFoldDB" id="A0A2V3IPJ5"/>
<gene>
    <name evidence="2" type="ORF">BWQ96_06287</name>
</gene>
<dbReference type="Gene3D" id="3.40.50.150">
    <property type="entry name" value="Vaccinia Virus protein VP39"/>
    <property type="match status" value="1"/>
</dbReference>
<evidence type="ECO:0000313" key="3">
    <source>
        <dbReference type="Proteomes" id="UP000247409"/>
    </source>
</evidence>
<dbReference type="OrthoDB" id="10017101at2759"/>
<keyword evidence="2" id="KW-0808">Transferase</keyword>
<evidence type="ECO:0000259" key="1">
    <source>
        <dbReference type="Pfam" id="PF08241"/>
    </source>
</evidence>
<dbReference type="GO" id="GO:0032259">
    <property type="term" value="P:methylation"/>
    <property type="evidence" value="ECO:0007669"/>
    <property type="project" value="UniProtKB-KW"/>
</dbReference>
<reference evidence="2 3" key="1">
    <citation type="journal article" date="2018" name="Mol. Biol. Evol.">
        <title>Analysis of the draft genome of the red seaweed Gracilariopsis chorda provides insights into genome size evolution in Rhodophyta.</title>
        <authorList>
            <person name="Lee J."/>
            <person name="Yang E.C."/>
            <person name="Graf L."/>
            <person name="Yang J.H."/>
            <person name="Qiu H."/>
            <person name="Zel Zion U."/>
            <person name="Chan C.X."/>
            <person name="Stephens T.G."/>
            <person name="Weber A.P.M."/>
            <person name="Boo G.H."/>
            <person name="Boo S.M."/>
            <person name="Kim K.M."/>
            <person name="Shin Y."/>
            <person name="Jung M."/>
            <person name="Lee S.J."/>
            <person name="Yim H.S."/>
            <person name="Lee J.H."/>
            <person name="Bhattacharya D."/>
            <person name="Yoon H.S."/>
        </authorList>
    </citation>
    <scope>NUCLEOTIDE SEQUENCE [LARGE SCALE GENOMIC DNA]</scope>
    <source>
        <strain evidence="2 3">SKKU-2015</strain>
        <tissue evidence="2">Whole body</tissue>
    </source>
</reference>
<dbReference type="Pfam" id="PF08241">
    <property type="entry name" value="Methyltransf_11"/>
    <property type="match status" value="1"/>
</dbReference>
<name>A0A2V3IPJ5_9FLOR</name>
<protein>
    <submittedName>
        <fullName evidence="2">Putative methyltransferase</fullName>
    </submittedName>
</protein>
<proteinExistence type="predicted"/>
<dbReference type="STRING" id="448386.A0A2V3IPJ5"/>
<dbReference type="SUPFAM" id="SSF53335">
    <property type="entry name" value="S-adenosyl-L-methionine-dependent methyltransferases"/>
    <property type="match status" value="1"/>
</dbReference>
<dbReference type="GO" id="GO:0008757">
    <property type="term" value="F:S-adenosylmethionine-dependent methyltransferase activity"/>
    <property type="evidence" value="ECO:0007669"/>
    <property type="project" value="InterPro"/>
</dbReference>
<dbReference type="Proteomes" id="UP000247409">
    <property type="component" value="Unassembled WGS sequence"/>
</dbReference>
<dbReference type="PANTHER" id="PTHR43591:SF99">
    <property type="entry name" value="OS06G0646000 PROTEIN"/>
    <property type="match status" value="1"/>
</dbReference>
<feature type="domain" description="Methyltransferase type 11" evidence="1">
    <location>
        <begin position="140"/>
        <end position="238"/>
    </location>
</feature>
<dbReference type="PANTHER" id="PTHR43591">
    <property type="entry name" value="METHYLTRANSFERASE"/>
    <property type="match status" value="1"/>
</dbReference>
<sequence length="314" mass="35334">MCTTSPQSQSQTRQPTATPTIAESVDDIFQCPNCSCSLLAAPAQRLNTLPDSCPQCNNTFPRSEDFVDLTIQSGPILPEPLRLLRDLRTAPGRQTLFQLPMVSYAYERGWRKNFSMGGFPGADKEVDLLLDFAPNADLVLDMSCGSGIISRQLATRTPYRRVIAVDYSETMLREAASRARKDVRAPELDLLRADVSALPFKDSVFDVVHSSAALHCWPVVQDGLRELHRVLQPGGRFFATTFSREYPEIGFSALPFGDRLRRRIRDLRRLGARNPYRFFDREELVYLVRAAGFIDVDVTVDRAFAVIRCRKRGA</sequence>
<organism evidence="2 3">
    <name type="scientific">Gracilariopsis chorda</name>
    <dbReference type="NCBI Taxonomy" id="448386"/>
    <lineage>
        <taxon>Eukaryota</taxon>
        <taxon>Rhodophyta</taxon>
        <taxon>Florideophyceae</taxon>
        <taxon>Rhodymeniophycidae</taxon>
        <taxon>Gracilariales</taxon>
        <taxon>Gracilariaceae</taxon>
        <taxon>Gracilariopsis</taxon>
    </lineage>
</organism>
<dbReference type="InterPro" id="IPR013216">
    <property type="entry name" value="Methyltransf_11"/>
</dbReference>
<dbReference type="InterPro" id="IPR029063">
    <property type="entry name" value="SAM-dependent_MTases_sf"/>
</dbReference>
<dbReference type="EMBL" id="NBIV01000106">
    <property type="protein sequence ID" value="PXF43977.1"/>
    <property type="molecule type" value="Genomic_DNA"/>
</dbReference>
<comment type="caution">
    <text evidence="2">The sequence shown here is derived from an EMBL/GenBank/DDBJ whole genome shotgun (WGS) entry which is preliminary data.</text>
</comment>
<keyword evidence="3" id="KW-1185">Reference proteome</keyword>
<evidence type="ECO:0000313" key="2">
    <source>
        <dbReference type="EMBL" id="PXF43977.1"/>
    </source>
</evidence>
<dbReference type="CDD" id="cd02440">
    <property type="entry name" value="AdoMet_MTases"/>
    <property type="match status" value="1"/>
</dbReference>